<dbReference type="SUPFAM" id="SSF52540">
    <property type="entry name" value="P-loop containing nucleoside triphosphate hydrolases"/>
    <property type="match status" value="2"/>
</dbReference>
<dbReference type="EMBL" id="JACHXK010000004">
    <property type="protein sequence ID" value="MBB3110435.1"/>
    <property type="molecule type" value="Genomic_DNA"/>
</dbReference>
<keyword evidence="9" id="KW-1185">Reference proteome</keyword>
<dbReference type="Gene3D" id="3.40.50.300">
    <property type="entry name" value="P-loop containing nucleotide triphosphate hydrolases"/>
    <property type="match status" value="2"/>
</dbReference>
<feature type="domain" description="Dynamin N-terminal" evidence="7">
    <location>
        <begin position="637"/>
        <end position="864"/>
    </location>
</feature>
<evidence type="ECO:0000259" key="7">
    <source>
        <dbReference type="Pfam" id="PF00350"/>
    </source>
</evidence>
<dbReference type="GO" id="GO:0005525">
    <property type="term" value="F:GTP binding"/>
    <property type="evidence" value="ECO:0007669"/>
    <property type="project" value="UniProtKB-KW"/>
</dbReference>
<keyword evidence="5" id="KW-0472">Membrane</keyword>
<dbReference type="RefSeq" id="WP_183600317.1">
    <property type="nucleotide sequence ID" value="NZ_JACHXK010000004.1"/>
</dbReference>
<evidence type="ECO:0000256" key="6">
    <source>
        <dbReference type="SAM" id="Coils"/>
    </source>
</evidence>
<evidence type="ECO:0000256" key="5">
    <source>
        <dbReference type="ARBA" id="ARBA00023136"/>
    </source>
</evidence>
<dbReference type="AlphaFoldDB" id="A0A7W5AX67"/>
<sequence>MSNRVAQSDASPMLAALEQMAQTMADAGDQQHAQRLQELEAKLADRKLAIAFCGHFSAGKSTLVNRICGTNLLPSSPIPTSANVVTIRGGDAKAMVTRLHNGTKEKATVPLDQLDDYCKDGEAILSVELSYPIPTLGDHTILLDTPGIDSTDDAHRMSTESALHLADVVFYVMDYNHVMSEINFTFAKQLKEWGKPLYLIVNQIDKHRERELSFEEYRRSVEEGFANWHLEPSGIIYLSLRQPDHHYSEWEKLLQLFADLRPLREPLAGGSVFDSARHLVREHMKLLDEQSASKREALLEAAGGEEAADALQAEIAQLQLQLQEGMAQKEQYRTKLLSDITSLLDSAIVTPAATRDLAHSFLESRKPGFKMGLLFAGAKTTAEQERRLTLFREDLSARIEASIVWHLKDLLRKAADANGYRGEELEQELDHMFQWQVDHSWIIDHVNTGAVFGNEYTMTYCHGVAADLKSHYKKQVLPWVDEQAARATVRLDEKLEPIRQRLNELAGQTGALQELNRMNDSAKAHEAQLIQQLPARPPAVILPRPEPSASREPLKETAPEAAIQSVDEALVAQATESVFTNEDAEHALDDGALAPQRKAAQRLLQAADLLAPHDMLAAAVAGMREKAERLSNSQFTIALFGAFSAGKSSLANALLGASVLPVSPNPTTAAVNRIVPPTPERPSGTASVVMKSRAAMLEDLKYSLQLLGESVDGLQDKDVLARIGRLTPDGVHAGGRPHYSFLKAAAKGWAEHEALLGQHLAVDNSMYRRYVAEESRSCFVSEIVLHHANPLTAQGIVLVDTPGADSVNARHTGVAFNYIKNADAILFVTYYNHAFSQADRQFLEQLGRVKDQFELDKMFFIVNAADLAASEEELQGVMAHVERNLQQHSIRFPRMFPVSSLLALEGKQSGSERLIAQSGIQAFESSFFAFTRYDLGKLAVESAEEELKRSRRTIGQWVRAAQGDAAAREAEQQRLAQSAEAARQLAASPSISSSGNPQLEQELKELLFYVLQRVQFRFGDHYNYAFNPSSLQDDGRDMKKALWTSWLELQRLLQIELSQELQATSLRLDNALNKLAAKRYADTAAEIAKLLEGFEASSFKPIVIPTPEEQPEWRAERIDAKWLWSRFKTPRHFFEGEGKQQLRKAFDDELAKPLQDWIDRAGEAWSTRYALLWQEAVSHGMSALAKDADVFVQGKLRSLSGHADLQALQQLEAELAAI</sequence>
<dbReference type="PANTHER" id="PTHR10465">
    <property type="entry name" value="TRANSMEMBRANE GTPASE FZO1"/>
    <property type="match status" value="1"/>
</dbReference>
<dbReference type="InterPro" id="IPR027094">
    <property type="entry name" value="Mitofusin_fam"/>
</dbReference>
<comment type="subcellular location">
    <subcellularLocation>
        <location evidence="1">Membrane</location>
    </subcellularLocation>
</comment>
<dbReference type="InterPro" id="IPR045063">
    <property type="entry name" value="Dynamin_N"/>
</dbReference>
<evidence type="ECO:0000256" key="1">
    <source>
        <dbReference type="ARBA" id="ARBA00004370"/>
    </source>
</evidence>
<keyword evidence="4" id="KW-0342">GTP-binding</keyword>
<gene>
    <name evidence="8" type="ORF">FHS18_002502</name>
</gene>
<accession>A0A7W5AX67</accession>
<reference evidence="8 9" key="1">
    <citation type="submission" date="2020-08" db="EMBL/GenBank/DDBJ databases">
        <title>Genomic Encyclopedia of Type Strains, Phase III (KMG-III): the genomes of soil and plant-associated and newly described type strains.</title>
        <authorList>
            <person name="Whitman W."/>
        </authorList>
    </citation>
    <scope>NUCLEOTIDE SEQUENCE [LARGE SCALE GENOMIC DNA]</scope>
    <source>
        <strain evidence="8 9">CECT 5862</strain>
    </source>
</reference>
<dbReference type="CDD" id="cd09912">
    <property type="entry name" value="DLP_2"/>
    <property type="match status" value="2"/>
</dbReference>
<dbReference type="GO" id="GO:0016020">
    <property type="term" value="C:membrane"/>
    <property type="evidence" value="ECO:0007669"/>
    <property type="project" value="UniProtKB-SubCell"/>
</dbReference>
<protein>
    <submittedName>
        <fullName evidence="8">Small GTP-binding protein</fullName>
    </submittedName>
</protein>
<feature type="coiled-coil region" evidence="6">
    <location>
        <begin position="301"/>
        <end position="335"/>
    </location>
</feature>
<dbReference type="Proteomes" id="UP000570361">
    <property type="component" value="Unassembled WGS sequence"/>
</dbReference>
<keyword evidence="6" id="KW-0175">Coiled coil</keyword>
<dbReference type="InterPro" id="IPR027417">
    <property type="entry name" value="P-loop_NTPase"/>
</dbReference>
<dbReference type="Pfam" id="PF00350">
    <property type="entry name" value="Dynamin_N"/>
    <property type="match status" value="2"/>
</dbReference>
<comment type="caution">
    <text evidence="8">The sequence shown here is derived from an EMBL/GenBank/DDBJ whole genome shotgun (WGS) entry which is preliminary data.</text>
</comment>
<dbReference type="GO" id="GO:0003924">
    <property type="term" value="F:GTPase activity"/>
    <property type="evidence" value="ECO:0007669"/>
    <property type="project" value="InterPro"/>
</dbReference>
<evidence type="ECO:0000256" key="4">
    <source>
        <dbReference type="ARBA" id="ARBA00023134"/>
    </source>
</evidence>
<feature type="domain" description="Dynamin N-terminal" evidence="7">
    <location>
        <begin position="50"/>
        <end position="203"/>
    </location>
</feature>
<proteinExistence type="predicted"/>
<organism evidence="8 9">
    <name type="scientific">Paenibacillus phyllosphaerae</name>
    <dbReference type="NCBI Taxonomy" id="274593"/>
    <lineage>
        <taxon>Bacteria</taxon>
        <taxon>Bacillati</taxon>
        <taxon>Bacillota</taxon>
        <taxon>Bacilli</taxon>
        <taxon>Bacillales</taxon>
        <taxon>Paenibacillaceae</taxon>
        <taxon>Paenibacillus</taxon>
    </lineage>
</organism>
<evidence type="ECO:0000313" key="9">
    <source>
        <dbReference type="Proteomes" id="UP000570361"/>
    </source>
</evidence>
<evidence type="ECO:0000313" key="8">
    <source>
        <dbReference type="EMBL" id="MBB3110435.1"/>
    </source>
</evidence>
<keyword evidence="2" id="KW-0547">Nucleotide-binding</keyword>
<dbReference type="PANTHER" id="PTHR10465:SF0">
    <property type="entry name" value="SARCALUMENIN"/>
    <property type="match status" value="1"/>
</dbReference>
<evidence type="ECO:0000256" key="3">
    <source>
        <dbReference type="ARBA" id="ARBA00022801"/>
    </source>
</evidence>
<evidence type="ECO:0000256" key="2">
    <source>
        <dbReference type="ARBA" id="ARBA00022741"/>
    </source>
</evidence>
<name>A0A7W5AX67_9BACL</name>
<keyword evidence="3" id="KW-0378">Hydrolase</keyword>